<organism evidence="2 3">
    <name type="scientific">Alteromonas hispanica</name>
    <dbReference type="NCBI Taxonomy" id="315421"/>
    <lineage>
        <taxon>Bacteria</taxon>
        <taxon>Pseudomonadati</taxon>
        <taxon>Pseudomonadota</taxon>
        <taxon>Gammaproteobacteria</taxon>
        <taxon>Alteromonadales</taxon>
        <taxon>Alteromonadaceae</taxon>
        <taxon>Alteromonas/Salinimonas group</taxon>
        <taxon>Alteromonas</taxon>
    </lineage>
</organism>
<dbReference type="Proteomes" id="UP000478837">
    <property type="component" value="Unassembled WGS sequence"/>
</dbReference>
<dbReference type="RefSeq" id="WP_163111684.1">
    <property type="nucleotide sequence ID" value="NZ_JAAAWP010000005.1"/>
</dbReference>
<sequence length="137" mass="15746">MFLVRLIYASKVSDMFLPGDIDNILATARHKNKKSGITGMLCFNSEYFLQCIEGTRSAVNKIFSEIQKDTRHDAIMLISYSEIFSRQFGAWDMGFISEQKLKKETIIKYSGNDIFDPYSIQGESALSMLIEFRDYLV</sequence>
<dbReference type="Pfam" id="PF04940">
    <property type="entry name" value="BLUF"/>
    <property type="match status" value="1"/>
</dbReference>
<dbReference type="AlphaFoldDB" id="A0A6L9MU18"/>
<feature type="domain" description="BLUF" evidence="1">
    <location>
        <begin position="3"/>
        <end position="94"/>
    </location>
</feature>
<dbReference type="EMBL" id="JAAAWP010000005">
    <property type="protein sequence ID" value="NDW21734.1"/>
    <property type="molecule type" value="Genomic_DNA"/>
</dbReference>
<name>A0A6L9MU18_9ALTE</name>
<dbReference type="Gene3D" id="3.30.70.100">
    <property type="match status" value="1"/>
</dbReference>
<dbReference type="GO" id="GO:0009882">
    <property type="term" value="F:blue light photoreceptor activity"/>
    <property type="evidence" value="ECO:0007669"/>
    <property type="project" value="InterPro"/>
</dbReference>
<dbReference type="PROSITE" id="PS50925">
    <property type="entry name" value="BLUF"/>
    <property type="match status" value="1"/>
</dbReference>
<dbReference type="GO" id="GO:0071949">
    <property type="term" value="F:FAD binding"/>
    <property type="evidence" value="ECO:0007669"/>
    <property type="project" value="InterPro"/>
</dbReference>
<proteinExistence type="predicted"/>
<gene>
    <name evidence="2" type="ORF">GTW09_09405</name>
</gene>
<dbReference type="InterPro" id="IPR007024">
    <property type="entry name" value="BLUF_domain"/>
</dbReference>
<accession>A0A6L9MU18</accession>
<reference evidence="2 3" key="1">
    <citation type="submission" date="2020-01" db="EMBL/GenBank/DDBJ databases">
        <title>Genomes of bacteria type strains.</title>
        <authorList>
            <person name="Chen J."/>
            <person name="Zhu S."/>
            <person name="Yang J."/>
        </authorList>
    </citation>
    <scope>NUCLEOTIDE SEQUENCE [LARGE SCALE GENOMIC DNA]</scope>
    <source>
        <strain evidence="2 3">LMG 22958</strain>
    </source>
</reference>
<dbReference type="SUPFAM" id="SSF54975">
    <property type="entry name" value="Acylphosphatase/BLUF domain-like"/>
    <property type="match status" value="1"/>
</dbReference>
<dbReference type="InterPro" id="IPR036046">
    <property type="entry name" value="Acylphosphatase-like_dom_sf"/>
</dbReference>
<evidence type="ECO:0000313" key="3">
    <source>
        <dbReference type="Proteomes" id="UP000478837"/>
    </source>
</evidence>
<evidence type="ECO:0000313" key="2">
    <source>
        <dbReference type="EMBL" id="NDW21734.1"/>
    </source>
</evidence>
<keyword evidence="3" id="KW-1185">Reference proteome</keyword>
<dbReference type="SMART" id="SM01034">
    <property type="entry name" value="BLUF"/>
    <property type="match status" value="1"/>
</dbReference>
<evidence type="ECO:0000259" key="1">
    <source>
        <dbReference type="PROSITE" id="PS50925"/>
    </source>
</evidence>
<comment type="caution">
    <text evidence="2">The sequence shown here is derived from an EMBL/GenBank/DDBJ whole genome shotgun (WGS) entry which is preliminary data.</text>
</comment>
<protein>
    <submittedName>
        <fullName evidence="2">Blue light sensor protein</fullName>
    </submittedName>
</protein>